<organism evidence="1 2">
    <name type="scientific">Exidia glandulosa HHB12029</name>
    <dbReference type="NCBI Taxonomy" id="1314781"/>
    <lineage>
        <taxon>Eukaryota</taxon>
        <taxon>Fungi</taxon>
        <taxon>Dikarya</taxon>
        <taxon>Basidiomycota</taxon>
        <taxon>Agaricomycotina</taxon>
        <taxon>Agaricomycetes</taxon>
        <taxon>Auriculariales</taxon>
        <taxon>Exidiaceae</taxon>
        <taxon>Exidia</taxon>
    </lineage>
</organism>
<reference evidence="1 2" key="1">
    <citation type="journal article" date="2016" name="Mol. Biol. Evol.">
        <title>Comparative Genomics of Early-Diverging Mushroom-Forming Fungi Provides Insights into the Origins of Lignocellulose Decay Capabilities.</title>
        <authorList>
            <person name="Nagy L.G."/>
            <person name="Riley R."/>
            <person name="Tritt A."/>
            <person name="Adam C."/>
            <person name="Daum C."/>
            <person name="Floudas D."/>
            <person name="Sun H."/>
            <person name="Yadav J.S."/>
            <person name="Pangilinan J."/>
            <person name="Larsson K.H."/>
            <person name="Matsuura K."/>
            <person name="Barry K."/>
            <person name="Labutti K."/>
            <person name="Kuo R."/>
            <person name="Ohm R.A."/>
            <person name="Bhattacharya S.S."/>
            <person name="Shirouzu T."/>
            <person name="Yoshinaga Y."/>
            <person name="Martin F.M."/>
            <person name="Grigoriev I.V."/>
            <person name="Hibbett D.S."/>
        </authorList>
    </citation>
    <scope>NUCLEOTIDE SEQUENCE [LARGE SCALE GENOMIC DNA]</scope>
    <source>
        <strain evidence="1 2">HHB12029</strain>
    </source>
</reference>
<dbReference type="AlphaFoldDB" id="A0A165D6N6"/>
<dbReference type="Gene3D" id="3.40.50.10810">
    <property type="entry name" value="Tandem AAA-ATPase domain"/>
    <property type="match status" value="1"/>
</dbReference>
<evidence type="ECO:0000313" key="2">
    <source>
        <dbReference type="Proteomes" id="UP000077266"/>
    </source>
</evidence>
<dbReference type="EMBL" id="KV426250">
    <property type="protein sequence ID" value="KZV83892.1"/>
    <property type="molecule type" value="Genomic_DNA"/>
</dbReference>
<name>A0A165D6N6_EXIGL</name>
<dbReference type="Proteomes" id="UP000077266">
    <property type="component" value="Unassembled WGS sequence"/>
</dbReference>
<accession>A0A165D6N6</accession>
<evidence type="ECO:0000313" key="1">
    <source>
        <dbReference type="EMBL" id="KZV83892.1"/>
    </source>
</evidence>
<dbReference type="STRING" id="1314781.A0A165D6N6"/>
<keyword evidence="2" id="KW-1185">Reference proteome</keyword>
<dbReference type="InParanoid" id="A0A165D6N6"/>
<protein>
    <submittedName>
        <fullName evidence="1">Uncharacterized protein</fullName>
    </submittedName>
</protein>
<gene>
    <name evidence="1" type="ORF">EXIGLDRAFT_842614</name>
</gene>
<dbReference type="InterPro" id="IPR038718">
    <property type="entry name" value="SNF2-like_sf"/>
</dbReference>
<proteinExistence type="predicted"/>
<sequence>MLTNWTYEFQKRTLNVRSSSYKGLAAESTDAAERYSDGPVPGASYGVRAYHQRPSELVKMRCVPMIIDEGHLMRNANIKLTQTLSKPAFLPQRAMRRCWSQPATCVGAERDTSAAPTIAVPWAAAVVLLLDELQFGCTRPDDMS</sequence>